<gene>
    <name evidence="2" type="ORF">I8U20_11375</name>
</gene>
<dbReference type="InterPro" id="IPR024301">
    <property type="entry name" value="Amidase_6"/>
</dbReference>
<dbReference type="RefSeq" id="WP_181732702.1">
    <property type="nucleotide sequence ID" value="NZ_JACEIR010000010.1"/>
</dbReference>
<feature type="domain" description="Putative amidase" evidence="1">
    <location>
        <begin position="6"/>
        <end position="150"/>
    </location>
</feature>
<dbReference type="Proteomes" id="UP000633619">
    <property type="component" value="Unassembled WGS sequence"/>
</dbReference>
<accession>A0A8I1AEM9</accession>
<sequence length="165" mass="19223">MTSMVYNRQRAVAYANRYWNGHHPAYLLFDDDCTNFVSQCLYAGGMPMVFGSRNQGWWYRRDHGNHQWSFSWAVAHSLYQFLKKGGSTGRCRMVGSAGELLLGDVICYDWEGDGRFNHNTIVTAFDADGQPLVNAHTQNSLHRRWEYRDSPAWTPQTRYVFFHIE</sequence>
<dbReference type="AlphaFoldDB" id="A0A8I1AEM9"/>
<dbReference type="Pfam" id="PF12671">
    <property type="entry name" value="Amidase_6"/>
    <property type="match status" value="1"/>
</dbReference>
<comment type="caution">
    <text evidence="2">The sequence shown here is derived from an EMBL/GenBank/DDBJ whole genome shotgun (WGS) entry which is preliminary data.</text>
</comment>
<evidence type="ECO:0000313" key="3">
    <source>
        <dbReference type="Proteomes" id="UP000633619"/>
    </source>
</evidence>
<reference evidence="2 3" key="1">
    <citation type="submission" date="2020-12" db="EMBL/GenBank/DDBJ databases">
        <title>WGS of Thermoactinomyces spp.</title>
        <authorList>
            <person name="Cheng K."/>
        </authorList>
    </citation>
    <scope>NUCLEOTIDE SEQUENCE [LARGE SCALE GENOMIC DNA]</scope>
    <source>
        <strain evidence="3">CICC 10671\DSM 43846</strain>
    </source>
</reference>
<dbReference type="EMBL" id="JAECVW010000007">
    <property type="protein sequence ID" value="MBH8595929.1"/>
    <property type="molecule type" value="Genomic_DNA"/>
</dbReference>
<evidence type="ECO:0000259" key="1">
    <source>
        <dbReference type="Pfam" id="PF12671"/>
    </source>
</evidence>
<organism evidence="2 3">
    <name type="scientific">Thermoactinomyces intermedius</name>
    <dbReference type="NCBI Taxonomy" id="2024"/>
    <lineage>
        <taxon>Bacteria</taxon>
        <taxon>Bacillati</taxon>
        <taxon>Bacillota</taxon>
        <taxon>Bacilli</taxon>
        <taxon>Bacillales</taxon>
        <taxon>Thermoactinomycetaceae</taxon>
        <taxon>Thermoactinomyces</taxon>
    </lineage>
</organism>
<keyword evidence="3" id="KW-1185">Reference proteome</keyword>
<dbReference type="PANTHER" id="PTHR40032">
    <property type="entry name" value="EXPORTED PROTEIN-RELATED"/>
    <property type="match status" value="1"/>
</dbReference>
<evidence type="ECO:0000313" key="2">
    <source>
        <dbReference type="EMBL" id="MBH8595929.1"/>
    </source>
</evidence>
<protein>
    <submittedName>
        <fullName evidence="2">Amidase domain-containing protein</fullName>
    </submittedName>
</protein>
<proteinExistence type="predicted"/>
<name>A0A8I1AEM9_THEIN</name>
<dbReference type="PANTHER" id="PTHR40032:SF1">
    <property type="entry name" value="EXPORTED PROTEIN"/>
    <property type="match status" value="1"/>
</dbReference>